<protein>
    <recommendedName>
        <fullName evidence="2">DUF7731 domain-containing protein</fullName>
    </recommendedName>
</protein>
<reference evidence="3" key="2">
    <citation type="submission" date="2023-02" db="EMBL/GenBank/DDBJ databases">
        <authorList>
            <person name="Swenson N.G."/>
            <person name="Wegrzyn J.L."/>
            <person name="Mcevoy S.L."/>
        </authorList>
    </citation>
    <scope>NUCLEOTIDE SEQUENCE</scope>
    <source>
        <strain evidence="3">91603</strain>
        <tissue evidence="3">Leaf</tissue>
    </source>
</reference>
<dbReference type="PANTHER" id="PTHR34366:SF7">
    <property type="entry name" value="TRANSMEMBRANE PROTEIN"/>
    <property type="match status" value="1"/>
</dbReference>
<proteinExistence type="predicted"/>
<feature type="domain" description="DUF7731" evidence="2">
    <location>
        <begin position="102"/>
        <end position="188"/>
    </location>
</feature>
<keyword evidence="1" id="KW-1133">Transmembrane helix</keyword>
<name>A0AAD5I9V7_ACENE</name>
<evidence type="ECO:0000259" key="2">
    <source>
        <dbReference type="Pfam" id="PF24865"/>
    </source>
</evidence>
<sequence length="224" mass="25269">MEKTSRAVTRVWFLCGFLVASLLLCGAHAGHYLYLSAAASDMKSSMLYAILFWFLDCLLLKYDLITSGVLVVSEFIIRYAFHGMYERIKQVTDPTGNVNLSPFEQWRSAYECLQNISTSCLDKFTLNETGWLNLTAAEKDSFCSLGCAQHTYAVLTCIDLVKRDYKFINKATVQDLRNYIAYGCDYGFDGTTIVTSNARRMSKSKTIFFVSILSTLVFLNLLSA</sequence>
<dbReference type="Proteomes" id="UP001064489">
    <property type="component" value="Chromosome 12"/>
</dbReference>
<accession>A0AAD5I9V7</accession>
<keyword evidence="1" id="KW-0472">Membrane</keyword>
<gene>
    <name evidence="3" type="ORF">LWI28_017434</name>
</gene>
<evidence type="ECO:0000313" key="4">
    <source>
        <dbReference type="Proteomes" id="UP001064489"/>
    </source>
</evidence>
<dbReference type="InterPro" id="IPR056633">
    <property type="entry name" value="DUF7731"/>
</dbReference>
<organism evidence="3 4">
    <name type="scientific">Acer negundo</name>
    <name type="common">Box elder</name>
    <dbReference type="NCBI Taxonomy" id="4023"/>
    <lineage>
        <taxon>Eukaryota</taxon>
        <taxon>Viridiplantae</taxon>
        <taxon>Streptophyta</taxon>
        <taxon>Embryophyta</taxon>
        <taxon>Tracheophyta</taxon>
        <taxon>Spermatophyta</taxon>
        <taxon>Magnoliopsida</taxon>
        <taxon>eudicotyledons</taxon>
        <taxon>Gunneridae</taxon>
        <taxon>Pentapetalae</taxon>
        <taxon>rosids</taxon>
        <taxon>malvids</taxon>
        <taxon>Sapindales</taxon>
        <taxon>Sapindaceae</taxon>
        <taxon>Hippocastanoideae</taxon>
        <taxon>Acereae</taxon>
        <taxon>Acer</taxon>
    </lineage>
</organism>
<evidence type="ECO:0000313" key="3">
    <source>
        <dbReference type="EMBL" id="KAI9157135.1"/>
    </source>
</evidence>
<evidence type="ECO:0000256" key="1">
    <source>
        <dbReference type="SAM" id="Phobius"/>
    </source>
</evidence>
<reference evidence="3" key="1">
    <citation type="journal article" date="2022" name="Plant J.">
        <title>Strategies of tolerance reflected in two North American maple genomes.</title>
        <authorList>
            <person name="McEvoy S.L."/>
            <person name="Sezen U.U."/>
            <person name="Trouern-Trend A."/>
            <person name="McMahon S.M."/>
            <person name="Schaberg P.G."/>
            <person name="Yang J."/>
            <person name="Wegrzyn J.L."/>
            <person name="Swenson N.G."/>
        </authorList>
    </citation>
    <scope>NUCLEOTIDE SEQUENCE</scope>
    <source>
        <strain evidence="3">91603</strain>
    </source>
</reference>
<dbReference type="EMBL" id="JAJSOW010000107">
    <property type="protein sequence ID" value="KAI9157135.1"/>
    <property type="molecule type" value="Genomic_DNA"/>
</dbReference>
<keyword evidence="4" id="KW-1185">Reference proteome</keyword>
<feature type="transmembrane region" description="Helical" evidence="1">
    <location>
        <begin position="206"/>
        <end position="223"/>
    </location>
</feature>
<comment type="caution">
    <text evidence="3">The sequence shown here is derived from an EMBL/GenBank/DDBJ whole genome shotgun (WGS) entry which is preliminary data.</text>
</comment>
<dbReference type="Pfam" id="PF24865">
    <property type="entry name" value="DUF7731"/>
    <property type="match status" value="1"/>
</dbReference>
<dbReference type="PANTHER" id="PTHR34366">
    <property type="entry name" value="OS07G0289901 PROTEIN-RELATED"/>
    <property type="match status" value="1"/>
</dbReference>
<keyword evidence="1" id="KW-0812">Transmembrane</keyword>
<dbReference type="AlphaFoldDB" id="A0AAD5I9V7"/>
<feature type="transmembrane region" description="Helical" evidence="1">
    <location>
        <begin position="45"/>
        <end position="77"/>
    </location>
</feature>